<comment type="function">
    <text evidence="1">Sequence-specific transcription factor which is part of a developmental regulatory system that provides cells with specific positional identities on the anterior-posterior axis.</text>
</comment>
<dbReference type="GO" id="GO:0000122">
    <property type="term" value="P:negative regulation of transcription by RNA polymerase II"/>
    <property type="evidence" value="ECO:0007669"/>
    <property type="project" value="UniProtKB-ARBA"/>
</dbReference>
<name>A0A5N5PD26_PANHP</name>
<dbReference type="GO" id="GO:0003677">
    <property type="term" value="F:DNA binding"/>
    <property type="evidence" value="ECO:0007669"/>
    <property type="project" value="UniProtKB-UniRule"/>
</dbReference>
<dbReference type="Proteomes" id="UP000327468">
    <property type="component" value="Chromosome 5"/>
</dbReference>
<keyword evidence="9 10" id="KW-0539">Nucleus</keyword>
<keyword evidence="7 10" id="KW-0371">Homeobox</keyword>
<reference evidence="13 14" key="1">
    <citation type="submission" date="2019-06" db="EMBL/GenBank/DDBJ databases">
        <title>A chromosome-scale genome assembly of the striped catfish, Pangasianodon hypophthalmus.</title>
        <authorList>
            <person name="Wen M."/>
            <person name="Zahm M."/>
            <person name="Roques C."/>
            <person name="Cabau C."/>
            <person name="Klopp C."/>
            <person name="Donnadieu C."/>
            <person name="Jouanno E."/>
            <person name="Avarre J.-C."/>
            <person name="Campet M."/>
            <person name="Ha T.T.T."/>
            <person name="Dugue R."/>
            <person name="Lampietro C."/>
            <person name="Louis A."/>
            <person name="Herpin A."/>
            <person name="Echchiki A."/>
            <person name="Berthelot C."/>
            <person name="Parey E."/>
            <person name="Roest-Crollius H."/>
            <person name="Braasch I."/>
            <person name="Postlethwait J."/>
            <person name="Bobe J."/>
            <person name="Montfort J."/>
            <person name="Bouchez O."/>
            <person name="Begum T."/>
            <person name="Schartl M."/>
            <person name="Guiguen Y."/>
        </authorList>
    </citation>
    <scope>NUCLEOTIDE SEQUENCE [LARGE SCALE GENOMIC DNA]</scope>
    <source>
        <strain evidence="13 14">Indonesia</strain>
        <tissue evidence="13">Blood</tissue>
    </source>
</reference>
<comment type="subcellular location">
    <subcellularLocation>
        <location evidence="2 10 11">Nucleus</location>
    </subcellularLocation>
</comment>
<accession>A0A5N5PD26</accession>
<feature type="DNA-binding region" description="Homeobox" evidence="10">
    <location>
        <begin position="211"/>
        <end position="270"/>
    </location>
</feature>
<evidence type="ECO:0000256" key="10">
    <source>
        <dbReference type="PROSITE-ProRule" id="PRU00108"/>
    </source>
</evidence>
<evidence type="ECO:0000259" key="12">
    <source>
        <dbReference type="PROSITE" id="PS50071"/>
    </source>
</evidence>
<dbReference type="OrthoDB" id="6159439at2759"/>
<evidence type="ECO:0000256" key="11">
    <source>
        <dbReference type="RuleBase" id="RU000682"/>
    </source>
</evidence>
<protein>
    <recommendedName>
        <fullName evidence="12">Homeobox domain-containing protein</fullName>
    </recommendedName>
</protein>
<evidence type="ECO:0000313" key="14">
    <source>
        <dbReference type="Proteomes" id="UP000327468"/>
    </source>
</evidence>
<keyword evidence="8" id="KW-0804">Transcription</keyword>
<dbReference type="InterPro" id="IPR009057">
    <property type="entry name" value="Homeodomain-like_sf"/>
</dbReference>
<keyword evidence="5" id="KW-0805">Transcription regulation</keyword>
<dbReference type="Pfam" id="PF00046">
    <property type="entry name" value="Homeodomain"/>
    <property type="match status" value="1"/>
</dbReference>
<dbReference type="Pfam" id="PF12284">
    <property type="entry name" value="HoxA13_N"/>
    <property type="match status" value="1"/>
</dbReference>
<dbReference type="GO" id="GO:0005634">
    <property type="term" value="C:nucleus"/>
    <property type="evidence" value="ECO:0007669"/>
    <property type="project" value="UniProtKB-SubCell"/>
</dbReference>
<dbReference type="EMBL" id="VFJC01000006">
    <property type="protein sequence ID" value="KAB5577148.1"/>
    <property type="molecule type" value="Genomic_DNA"/>
</dbReference>
<gene>
    <name evidence="13" type="ORF">PHYPO_G00206610</name>
</gene>
<dbReference type="InterPro" id="IPR022067">
    <property type="entry name" value="HoxA13_N"/>
</dbReference>
<sequence length="280" mass="31902">MERQELGGEKASRSFYTSAFGAHSSRSSSYLLSDTPSSLSPEPLSPYVSLPNTASCTNSQVTFGCHFANSFYSCKAPPSAVFQQRVMNHHSVNGKVYGHLADTQDVVDFSRAAIHCSEGPTRVRDVGVYQGYAGPYRIPGYIDVPVVQCARTRDHKHESPFVMEDYEPWNWSTSWSNQIYCPKEQAASPHIWKSSLTEDAAPDTGPFLRRGRKKRVPYTKLQLKELEHEYTVTKFITKERRRRIASSTNLSERQVTIWFQNRRVKDKKIISKISKDFESF</sequence>
<dbReference type="PROSITE" id="PS50071">
    <property type="entry name" value="HOMEOBOX_2"/>
    <property type="match status" value="1"/>
</dbReference>
<keyword evidence="4" id="KW-0217">Developmental protein</keyword>
<dbReference type="PROSITE" id="PS00027">
    <property type="entry name" value="HOMEOBOX_1"/>
    <property type="match status" value="1"/>
</dbReference>
<dbReference type="GO" id="GO:0033333">
    <property type="term" value="P:fin development"/>
    <property type="evidence" value="ECO:0007669"/>
    <property type="project" value="UniProtKB-ARBA"/>
</dbReference>
<dbReference type="PANTHER" id="PTHR45804">
    <property type="entry name" value="SEGMENTATION PROTEIN FUSHI TARAZU-LIKE PROTEIN"/>
    <property type="match status" value="1"/>
</dbReference>
<comment type="caution">
    <text evidence="13">The sequence shown here is derived from an EMBL/GenBank/DDBJ whole genome shotgun (WGS) entry which is preliminary data.</text>
</comment>
<evidence type="ECO:0000256" key="2">
    <source>
        <dbReference type="ARBA" id="ARBA00004123"/>
    </source>
</evidence>
<organism evidence="13 14">
    <name type="scientific">Pangasianodon hypophthalmus</name>
    <name type="common">Striped catfish</name>
    <name type="synonym">Helicophagus hypophthalmus</name>
    <dbReference type="NCBI Taxonomy" id="310915"/>
    <lineage>
        <taxon>Eukaryota</taxon>
        <taxon>Metazoa</taxon>
        <taxon>Chordata</taxon>
        <taxon>Craniata</taxon>
        <taxon>Vertebrata</taxon>
        <taxon>Euteleostomi</taxon>
        <taxon>Actinopterygii</taxon>
        <taxon>Neopterygii</taxon>
        <taxon>Teleostei</taxon>
        <taxon>Ostariophysi</taxon>
        <taxon>Siluriformes</taxon>
        <taxon>Pangasiidae</taxon>
        <taxon>Pangasianodon</taxon>
    </lineage>
</organism>
<dbReference type="AlphaFoldDB" id="A0A5N5PD26"/>
<proteinExistence type="inferred from homology"/>
<evidence type="ECO:0000256" key="1">
    <source>
        <dbReference type="ARBA" id="ARBA00003263"/>
    </source>
</evidence>
<dbReference type="SMART" id="SM00389">
    <property type="entry name" value="HOX"/>
    <property type="match status" value="1"/>
</dbReference>
<dbReference type="GO" id="GO:0000981">
    <property type="term" value="F:DNA-binding transcription factor activity, RNA polymerase II-specific"/>
    <property type="evidence" value="ECO:0007669"/>
    <property type="project" value="InterPro"/>
</dbReference>
<keyword evidence="14" id="KW-1185">Reference proteome</keyword>
<keyword evidence="6 10" id="KW-0238">DNA-binding</keyword>
<dbReference type="FunFam" id="1.10.10.60:FF:000084">
    <property type="entry name" value="Homeobox protein Hox-D13"/>
    <property type="match status" value="1"/>
</dbReference>
<dbReference type="CDD" id="cd00086">
    <property type="entry name" value="homeodomain"/>
    <property type="match status" value="1"/>
</dbReference>
<dbReference type="SUPFAM" id="SSF46689">
    <property type="entry name" value="Homeodomain-like"/>
    <property type="match status" value="1"/>
</dbReference>
<evidence type="ECO:0000256" key="8">
    <source>
        <dbReference type="ARBA" id="ARBA00023163"/>
    </source>
</evidence>
<evidence type="ECO:0000256" key="9">
    <source>
        <dbReference type="ARBA" id="ARBA00023242"/>
    </source>
</evidence>
<dbReference type="Gene3D" id="1.10.10.60">
    <property type="entry name" value="Homeodomain-like"/>
    <property type="match status" value="1"/>
</dbReference>
<evidence type="ECO:0000256" key="3">
    <source>
        <dbReference type="ARBA" id="ARBA00006317"/>
    </source>
</evidence>
<evidence type="ECO:0000256" key="7">
    <source>
        <dbReference type="ARBA" id="ARBA00023155"/>
    </source>
</evidence>
<dbReference type="InterPro" id="IPR001356">
    <property type="entry name" value="HD"/>
</dbReference>
<feature type="domain" description="Homeobox" evidence="12">
    <location>
        <begin position="209"/>
        <end position="269"/>
    </location>
</feature>
<evidence type="ECO:0000256" key="5">
    <source>
        <dbReference type="ARBA" id="ARBA00023015"/>
    </source>
</evidence>
<dbReference type="InterPro" id="IPR017970">
    <property type="entry name" value="Homeobox_CS"/>
</dbReference>
<dbReference type="InterPro" id="IPR051003">
    <property type="entry name" value="AP_axis_regulatory_Homeobox"/>
</dbReference>
<dbReference type="PANTHER" id="PTHR45804:SF3">
    <property type="entry name" value="HOMEOBOX PROTEIN HOX-A13"/>
    <property type="match status" value="1"/>
</dbReference>
<evidence type="ECO:0000313" key="13">
    <source>
        <dbReference type="EMBL" id="KAB5577148.1"/>
    </source>
</evidence>
<evidence type="ECO:0000256" key="4">
    <source>
        <dbReference type="ARBA" id="ARBA00022473"/>
    </source>
</evidence>
<comment type="similarity">
    <text evidence="3">Belongs to the Abd-B homeobox family.</text>
</comment>
<evidence type="ECO:0000256" key="6">
    <source>
        <dbReference type="ARBA" id="ARBA00023125"/>
    </source>
</evidence>